<evidence type="ECO:0000313" key="1">
    <source>
        <dbReference type="EMBL" id="CAD6493705.1"/>
    </source>
</evidence>
<comment type="caution">
    <text evidence="1">The sequence shown here is derived from an EMBL/GenBank/DDBJ whole genome shotgun (WGS) entry which is preliminary data.</text>
</comment>
<protein>
    <submittedName>
        <fullName evidence="1">Uncharacterized protein</fullName>
    </submittedName>
</protein>
<dbReference type="AlphaFoldDB" id="A0A811TG33"/>
<proteinExistence type="predicted"/>
<sequence length="118" mass="13360">MIPELLQEYIKFYNIREKAKKTNIIDLSSCSWFYPTSLLPLANFLKDNKDSMKCVPPINNKVNNYISIIMKRNNSGGATYMPITHLPKDENLQEGAINGLQTLHGNGKDYGGANCFIF</sequence>
<dbReference type="EMBL" id="CAJHIO010000038">
    <property type="protein sequence ID" value="CAD6493705.1"/>
    <property type="molecule type" value="Genomic_DNA"/>
</dbReference>
<accession>A0A811TG33</accession>
<name>A0A811TG33_9EURY</name>
<gene>
    <name evidence="1" type="ORF">CHKLHMKO_00525</name>
</gene>
<evidence type="ECO:0000313" key="2">
    <source>
        <dbReference type="Proteomes" id="UP000610373"/>
    </source>
</evidence>
<reference evidence="1" key="1">
    <citation type="submission" date="2020-10" db="EMBL/GenBank/DDBJ databases">
        <authorList>
            <person name="Hahn C.J."/>
            <person name="Laso-Perez R."/>
            <person name="Vulcano F."/>
            <person name="Vaziourakis K.-M."/>
            <person name="Stokke R."/>
            <person name="Steen I.H."/>
            <person name="Teske A."/>
            <person name="Boetius A."/>
            <person name="Liebeke M."/>
            <person name="Amann R."/>
            <person name="Knittel K."/>
        </authorList>
    </citation>
    <scope>NUCLEOTIDE SEQUENCE</scope>
    <source>
        <strain evidence="1">Gfbio:e3339647-f889-4370-9287-4fb5cb688e4c:AG392O15_GoMArc1</strain>
    </source>
</reference>
<organism evidence="1 2">
    <name type="scientific">Candidatus Argoarchaeum ethanivorans</name>
    <dbReference type="NCBI Taxonomy" id="2608793"/>
    <lineage>
        <taxon>Archaea</taxon>
        <taxon>Methanobacteriati</taxon>
        <taxon>Methanobacteriota</taxon>
        <taxon>Stenosarchaea group</taxon>
        <taxon>Methanomicrobia</taxon>
        <taxon>Methanosarcinales</taxon>
        <taxon>Methanosarcinales incertae sedis</taxon>
        <taxon>GOM Arc I cluster</taxon>
        <taxon>Candidatus Argoarchaeum</taxon>
    </lineage>
</organism>
<dbReference type="Proteomes" id="UP000610373">
    <property type="component" value="Unassembled WGS sequence"/>
</dbReference>